<dbReference type="EMBL" id="JAATJU010022892">
    <property type="protein sequence ID" value="KAH0509504.1"/>
    <property type="molecule type" value="Genomic_DNA"/>
</dbReference>
<name>A0A8J6GDU6_MICOH</name>
<protein>
    <submittedName>
        <fullName evidence="1">40S ribosomal protein S2</fullName>
    </submittedName>
</protein>
<sequence length="98" mass="10689">MASSVEASAAVLGAMVVVQVVGLLGDKAEGKEWIPITKLGCLVKIMKMYLFSLFVKESEITGFFLSASLKDILKDPASVEADLAGYPKHRVCHYRELK</sequence>
<proteinExistence type="predicted"/>
<accession>A0A8J6GDU6</accession>
<evidence type="ECO:0000313" key="2">
    <source>
        <dbReference type="Proteomes" id="UP000710432"/>
    </source>
</evidence>
<keyword evidence="1" id="KW-0689">Ribosomal protein</keyword>
<keyword evidence="1" id="KW-0687">Ribonucleoprotein</keyword>
<dbReference type="Proteomes" id="UP000710432">
    <property type="component" value="Unassembled WGS sequence"/>
</dbReference>
<gene>
    <name evidence="1" type="ORF">LTLLF_104965</name>
</gene>
<dbReference type="GO" id="GO:0005840">
    <property type="term" value="C:ribosome"/>
    <property type="evidence" value="ECO:0007669"/>
    <property type="project" value="UniProtKB-KW"/>
</dbReference>
<dbReference type="Gene3D" id="3.30.160.20">
    <property type="match status" value="1"/>
</dbReference>
<evidence type="ECO:0000313" key="1">
    <source>
        <dbReference type="EMBL" id="KAH0509504.1"/>
    </source>
</evidence>
<dbReference type="AlphaFoldDB" id="A0A8J6GDU6"/>
<reference evidence="1" key="1">
    <citation type="submission" date="2020-03" db="EMBL/GenBank/DDBJ databases">
        <title>Studies in the Genomics of Life Span.</title>
        <authorList>
            <person name="Glass D."/>
        </authorList>
    </citation>
    <scope>NUCLEOTIDE SEQUENCE</scope>
    <source>
        <strain evidence="1">LTLLF</strain>
        <tissue evidence="1">Muscle</tissue>
    </source>
</reference>
<comment type="caution">
    <text evidence="1">The sequence shown here is derived from an EMBL/GenBank/DDBJ whole genome shotgun (WGS) entry which is preliminary data.</text>
</comment>
<organism evidence="1 2">
    <name type="scientific">Microtus ochrogaster</name>
    <name type="common">Prairie vole</name>
    <dbReference type="NCBI Taxonomy" id="79684"/>
    <lineage>
        <taxon>Eukaryota</taxon>
        <taxon>Metazoa</taxon>
        <taxon>Chordata</taxon>
        <taxon>Craniata</taxon>
        <taxon>Vertebrata</taxon>
        <taxon>Euteleostomi</taxon>
        <taxon>Mammalia</taxon>
        <taxon>Eutheria</taxon>
        <taxon>Euarchontoglires</taxon>
        <taxon>Glires</taxon>
        <taxon>Rodentia</taxon>
        <taxon>Myomorpha</taxon>
        <taxon>Muroidea</taxon>
        <taxon>Cricetidae</taxon>
        <taxon>Arvicolinae</taxon>
        <taxon>Microtus</taxon>
    </lineage>
</organism>